<dbReference type="AlphaFoldDB" id="A0A072VZN1"/>
<dbReference type="EMBL" id="CM001217">
    <property type="protein sequence ID" value="KEH43520.1"/>
    <property type="molecule type" value="Genomic_DNA"/>
</dbReference>
<reference evidence="2" key="3">
    <citation type="submission" date="2015-04" db="UniProtKB">
        <authorList>
            <consortium name="EnsemblPlants"/>
        </authorList>
    </citation>
    <scope>IDENTIFICATION</scope>
    <source>
        <strain evidence="2">cv. Jemalong A17</strain>
    </source>
</reference>
<sequence length="75" mass="8370">MALSLDIHNEDLTQHAGLFFSHLTGKSISLIHAHLADSATAATTTNDLRSNEGPHSYTYLNLKRAQENLWFLFSD</sequence>
<dbReference type="HOGENOM" id="CLU_2797721_0_0_1"/>
<protein>
    <submittedName>
        <fullName evidence="1 2">Uncharacterized protein</fullName>
    </submittedName>
</protein>
<reference evidence="1 3" key="1">
    <citation type="journal article" date="2011" name="Nature">
        <title>The Medicago genome provides insight into the evolution of rhizobial symbioses.</title>
        <authorList>
            <person name="Young N.D."/>
            <person name="Debelle F."/>
            <person name="Oldroyd G.E."/>
            <person name="Geurts R."/>
            <person name="Cannon S.B."/>
            <person name="Udvardi M.K."/>
            <person name="Benedito V.A."/>
            <person name="Mayer K.F."/>
            <person name="Gouzy J."/>
            <person name="Schoof H."/>
            <person name="Van de Peer Y."/>
            <person name="Proost S."/>
            <person name="Cook D.R."/>
            <person name="Meyers B.C."/>
            <person name="Spannagl M."/>
            <person name="Cheung F."/>
            <person name="De Mita S."/>
            <person name="Krishnakumar V."/>
            <person name="Gundlach H."/>
            <person name="Zhou S."/>
            <person name="Mudge J."/>
            <person name="Bharti A.K."/>
            <person name="Murray J.D."/>
            <person name="Naoumkina M.A."/>
            <person name="Rosen B."/>
            <person name="Silverstein K.A."/>
            <person name="Tang H."/>
            <person name="Rombauts S."/>
            <person name="Zhao P.X."/>
            <person name="Zhou P."/>
            <person name="Barbe V."/>
            <person name="Bardou P."/>
            <person name="Bechner M."/>
            <person name="Bellec A."/>
            <person name="Berger A."/>
            <person name="Berges H."/>
            <person name="Bidwell S."/>
            <person name="Bisseling T."/>
            <person name="Choisne N."/>
            <person name="Couloux A."/>
            <person name="Denny R."/>
            <person name="Deshpande S."/>
            <person name="Dai X."/>
            <person name="Doyle J.J."/>
            <person name="Dudez A.M."/>
            <person name="Farmer A.D."/>
            <person name="Fouteau S."/>
            <person name="Franken C."/>
            <person name="Gibelin C."/>
            <person name="Gish J."/>
            <person name="Goldstein S."/>
            <person name="Gonzalez A.J."/>
            <person name="Green P.J."/>
            <person name="Hallab A."/>
            <person name="Hartog M."/>
            <person name="Hua A."/>
            <person name="Humphray S.J."/>
            <person name="Jeong D.H."/>
            <person name="Jing Y."/>
            <person name="Jocker A."/>
            <person name="Kenton S.M."/>
            <person name="Kim D.J."/>
            <person name="Klee K."/>
            <person name="Lai H."/>
            <person name="Lang C."/>
            <person name="Lin S."/>
            <person name="Macmil S.L."/>
            <person name="Magdelenat G."/>
            <person name="Matthews L."/>
            <person name="McCorrison J."/>
            <person name="Monaghan E.L."/>
            <person name="Mun J.H."/>
            <person name="Najar F.Z."/>
            <person name="Nicholson C."/>
            <person name="Noirot C."/>
            <person name="O'Bleness M."/>
            <person name="Paule C.R."/>
            <person name="Poulain J."/>
            <person name="Prion F."/>
            <person name="Qin B."/>
            <person name="Qu C."/>
            <person name="Retzel E.F."/>
            <person name="Riddle C."/>
            <person name="Sallet E."/>
            <person name="Samain S."/>
            <person name="Samson N."/>
            <person name="Sanders I."/>
            <person name="Saurat O."/>
            <person name="Scarpelli C."/>
            <person name="Schiex T."/>
            <person name="Segurens B."/>
            <person name="Severin A.J."/>
            <person name="Sherrier D.J."/>
            <person name="Shi R."/>
            <person name="Sims S."/>
            <person name="Singer S.R."/>
            <person name="Sinharoy S."/>
            <person name="Sterck L."/>
            <person name="Viollet A."/>
            <person name="Wang B.B."/>
            <person name="Wang K."/>
            <person name="Wang M."/>
            <person name="Wang X."/>
            <person name="Warfsmann J."/>
            <person name="Weissenbach J."/>
            <person name="White D.D."/>
            <person name="White J.D."/>
            <person name="Wiley G.B."/>
            <person name="Wincker P."/>
            <person name="Xing Y."/>
            <person name="Yang L."/>
            <person name="Yao Z."/>
            <person name="Ying F."/>
            <person name="Zhai J."/>
            <person name="Zhou L."/>
            <person name="Zuber A."/>
            <person name="Denarie J."/>
            <person name="Dixon R.A."/>
            <person name="May G.D."/>
            <person name="Schwartz D.C."/>
            <person name="Rogers J."/>
            <person name="Quetier F."/>
            <person name="Town C.D."/>
            <person name="Roe B.A."/>
        </authorList>
    </citation>
    <scope>NUCLEOTIDE SEQUENCE [LARGE SCALE GENOMIC DNA]</scope>
    <source>
        <strain evidence="1">A17</strain>
        <strain evidence="2 3">cv. Jemalong A17</strain>
    </source>
</reference>
<name>A0A072VZN1_MEDTR</name>
<reference evidence="1 3" key="2">
    <citation type="journal article" date="2014" name="BMC Genomics">
        <title>An improved genome release (version Mt4.0) for the model legume Medicago truncatula.</title>
        <authorList>
            <person name="Tang H."/>
            <person name="Krishnakumar V."/>
            <person name="Bidwell S."/>
            <person name="Rosen B."/>
            <person name="Chan A."/>
            <person name="Zhou S."/>
            <person name="Gentzbittel L."/>
            <person name="Childs K.L."/>
            <person name="Yandell M."/>
            <person name="Gundlach H."/>
            <person name="Mayer K.F."/>
            <person name="Schwartz D.C."/>
            <person name="Town C.D."/>
        </authorList>
    </citation>
    <scope>GENOME REANNOTATION</scope>
    <source>
        <strain evidence="1">A17</strain>
        <strain evidence="2 3">cv. Jemalong A17</strain>
    </source>
</reference>
<evidence type="ECO:0000313" key="3">
    <source>
        <dbReference type="Proteomes" id="UP000002051"/>
    </source>
</evidence>
<evidence type="ECO:0000313" key="1">
    <source>
        <dbReference type="EMBL" id="KEH43520.1"/>
    </source>
</evidence>
<dbReference type="EnsemblPlants" id="KEH43520">
    <property type="protein sequence ID" value="KEH43520"/>
    <property type="gene ID" value="MTR_1g095145"/>
</dbReference>
<proteinExistence type="predicted"/>
<accession>A0A072VZN1</accession>
<organism evidence="1 3">
    <name type="scientific">Medicago truncatula</name>
    <name type="common">Barrel medic</name>
    <name type="synonym">Medicago tribuloides</name>
    <dbReference type="NCBI Taxonomy" id="3880"/>
    <lineage>
        <taxon>Eukaryota</taxon>
        <taxon>Viridiplantae</taxon>
        <taxon>Streptophyta</taxon>
        <taxon>Embryophyta</taxon>
        <taxon>Tracheophyta</taxon>
        <taxon>Spermatophyta</taxon>
        <taxon>Magnoliopsida</taxon>
        <taxon>eudicotyledons</taxon>
        <taxon>Gunneridae</taxon>
        <taxon>Pentapetalae</taxon>
        <taxon>rosids</taxon>
        <taxon>fabids</taxon>
        <taxon>Fabales</taxon>
        <taxon>Fabaceae</taxon>
        <taxon>Papilionoideae</taxon>
        <taxon>50 kb inversion clade</taxon>
        <taxon>NPAAA clade</taxon>
        <taxon>Hologalegina</taxon>
        <taxon>IRL clade</taxon>
        <taxon>Trifolieae</taxon>
        <taxon>Medicago</taxon>
    </lineage>
</organism>
<evidence type="ECO:0000313" key="2">
    <source>
        <dbReference type="EnsemblPlants" id="KEH43520"/>
    </source>
</evidence>
<gene>
    <name evidence="1" type="ordered locus">MTR_1g095145</name>
</gene>
<keyword evidence="3" id="KW-1185">Reference proteome</keyword>
<dbReference type="Proteomes" id="UP000002051">
    <property type="component" value="Unassembled WGS sequence"/>
</dbReference>